<organism evidence="2 3">
    <name type="scientific">Armillaria gallica</name>
    <name type="common">Bulbous honey fungus</name>
    <name type="synonym">Armillaria bulbosa</name>
    <dbReference type="NCBI Taxonomy" id="47427"/>
    <lineage>
        <taxon>Eukaryota</taxon>
        <taxon>Fungi</taxon>
        <taxon>Dikarya</taxon>
        <taxon>Basidiomycota</taxon>
        <taxon>Agaricomycotina</taxon>
        <taxon>Agaricomycetes</taxon>
        <taxon>Agaricomycetidae</taxon>
        <taxon>Agaricales</taxon>
        <taxon>Marasmiineae</taxon>
        <taxon>Physalacriaceae</taxon>
        <taxon>Armillaria</taxon>
    </lineage>
</organism>
<keyword evidence="3" id="KW-1185">Reference proteome</keyword>
<evidence type="ECO:0000313" key="2">
    <source>
        <dbReference type="EMBL" id="PBK91030.1"/>
    </source>
</evidence>
<evidence type="ECO:0000313" key="3">
    <source>
        <dbReference type="Proteomes" id="UP000217790"/>
    </source>
</evidence>
<feature type="compositionally biased region" description="Low complexity" evidence="1">
    <location>
        <begin position="160"/>
        <end position="171"/>
    </location>
</feature>
<evidence type="ECO:0000256" key="1">
    <source>
        <dbReference type="SAM" id="MobiDB-lite"/>
    </source>
</evidence>
<protein>
    <submittedName>
        <fullName evidence="2">Uncharacterized protein</fullName>
    </submittedName>
</protein>
<reference evidence="3" key="1">
    <citation type="journal article" date="2017" name="Nat. Ecol. Evol.">
        <title>Genome expansion and lineage-specific genetic innovations in the forest pathogenic fungi Armillaria.</title>
        <authorList>
            <person name="Sipos G."/>
            <person name="Prasanna A.N."/>
            <person name="Walter M.C."/>
            <person name="O'Connor E."/>
            <person name="Balint B."/>
            <person name="Krizsan K."/>
            <person name="Kiss B."/>
            <person name="Hess J."/>
            <person name="Varga T."/>
            <person name="Slot J."/>
            <person name="Riley R."/>
            <person name="Boka B."/>
            <person name="Rigling D."/>
            <person name="Barry K."/>
            <person name="Lee J."/>
            <person name="Mihaltcheva S."/>
            <person name="LaButti K."/>
            <person name="Lipzen A."/>
            <person name="Waldron R."/>
            <person name="Moloney N.M."/>
            <person name="Sperisen C."/>
            <person name="Kredics L."/>
            <person name="Vagvoelgyi C."/>
            <person name="Patrignani A."/>
            <person name="Fitzpatrick D."/>
            <person name="Nagy I."/>
            <person name="Doyle S."/>
            <person name="Anderson J.B."/>
            <person name="Grigoriev I.V."/>
            <person name="Gueldener U."/>
            <person name="Muensterkoetter M."/>
            <person name="Nagy L.G."/>
        </authorList>
    </citation>
    <scope>NUCLEOTIDE SEQUENCE [LARGE SCALE GENOMIC DNA]</scope>
    <source>
        <strain evidence="3">Ar21-2</strain>
    </source>
</reference>
<accession>A0A2H3DA89</accession>
<sequence length="181" mass="20346">MLSFMGAHNQPRHCLLLDALHEAYKMHSVVLCNLLQAFSSVKGGHDTDAMLKFTHKYPVGHRLMIDMGLITDEDGLLQKVFNPQFRHYYPHPLQLHSKKLPEPSLPAFTVLKDKKKKKKHWRSNAPETEVEHGDEEEQADDDKVAGDLIDQLEPSPIHPSKAASSGISSVSTDGQEYARSV</sequence>
<dbReference type="InParanoid" id="A0A2H3DA89"/>
<feature type="region of interest" description="Disordered" evidence="1">
    <location>
        <begin position="116"/>
        <end position="181"/>
    </location>
</feature>
<name>A0A2H3DA89_ARMGA</name>
<proteinExistence type="predicted"/>
<dbReference type="EMBL" id="KZ293663">
    <property type="protein sequence ID" value="PBK91030.1"/>
    <property type="molecule type" value="Genomic_DNA"/>
</dbReference>
<dbReference type="AlphaFoldDB" id="A0A2H3DA89"/>
<dbReference type="Proteomes" id="UP000217790">
    <property type="component" value="Unassembled WGS sequence"/>
</dbReference>
<gene>
    <name evidence="2" type="ORF">ARMGADRAFT_1082252</name>
</gene>